<evidence type="ECO:0000313" key="1">
    <source>
        <dbReference type="EMBL" id="KRU23304.1"/>
    </source>
</evidence>
<dbReference type="Proteomes" id="UP000051202">
    <property type="component" value="Unassembled WGS sequence"/>
</dbReference>
<dbReference type="EMBL" id="LNDJ01000047">
    <property type="protein sequence ID" value="KRU23304.1"/>
    <property type="molecule type" value="Genomic_DNA"/>
</dbReference>
<reference evidence="1 2" key="1">
    <citation type="submission" date="2015-11" db="EMBL/GenBank/DDBJ databases">
        <title>Permanent draft genome of Psychrobacter piscatorii LQ58.</title>
        <authorList>
            <person name="Zhou M."/>
            <person name="Dong B."/>
            <person name="Liu Q."/>
        </authorList>
    </citation>
    <scope>NUCLEOTIDE SEQUENCE [LARGE SCALE GENOMIC DNA]</scope>
    <source>
        <strain evidence="1 2">LQ58</strain>
    </source>
</reference>
<organism evidence="1 2">
    <name type="scientific">Psychrobacter piscatorii</name>
    <dbReference type="NCBI Taxonomy" id="554343"/>
    <lineage>
        <taxon>Bacteria</taxon>
        <taxon>Pseudomonadati</taxon>
        <taxon>Pseudomonadota</taxon>
        <taxon>Gammaproteobacteria</taxon>
        <taxon>Moraxellales</taxon>
        <taxon>Moraxellaceae</taxon>
        <taxon>Psychrobacter</taxon>
    </lineage>
</organism>
<name>A0A0T6DU74_9GAMM</name>
<sequence length="302" mass="33607">MSFLNPVNEPVLRFSSTDAGAPQINYNARTAGDVKSVLKACLVTGYGSTASAGWTAVNEAGNVIEFSSTSTEMLDYRLGVDDTSTSSTTWYYQYKNTRTNPKNNTISKEYTYSNRAHSGNRWDLIVSDKGFYFIETLYNNVINQLMSRLTFMGQIKSALVDILSENMSFWSVGLSSTNNVPARFYAKGTSAEFYQKIGGNATGFSFTSVNKGLFNEEKLPADNVAVDLVGELYVGMEGGVMGSYAGLLISTFRNRDDMYGTKTTHFNGRPVLYFCNGISWATTDNTFRFLVGVMIYLDYWEY</sequence>
<dbReference type="AlphaFoldDB" id="A0A0T6DU74"/>
<protein>
    <submittedName>
        <fullName evidence="1">Uncharacterized protein</fullName>
    </submittedName>
</protein>
<proteinExistence type="predicted"/>
<evidence type="ECO:0000313" key="2">
    <source>
        <dbReference type="Proteomes" id="UP000051202"/>
    </source>
</evidence>
<dbReference type="RefSeq" id="WP_058023939.1">
    <property type="nucleotide sequence ID" value="NZ_LNDJ01000047.1"/>
</dbReference>
<gene>
    <name evidence="1" type="ORF">AS194_05080</name>
</gene>
<comment type="caution">
    <text evidence="1">The sequence shown here is derived from an EMBL/GenBank/DDBJ whole genome shotgun (WGS) entry which is preliminary data.</text>
</comment>
<accession>A0A0T6DU74</accession>
<keyword evidence="2" id="KW-1185">Reference proteome</keyword>
<dbReference type="STRING" id="554343.AS194_05080"/>